<reference evidence="2 3" key="1">
    <citation type="journal article" date="2019" name="Sci. Rep.">
        <title>Orb-weaving spider Araneus ventricosus genome elucidates the spidroin gene catalogue.</title>
        <authorList>
            <person name="Kono N."/>
            <person name="Nakamura H."/>
            <person name="Ohtoshi R."/>
            <person name="Moran D.A.P."/>
            <person name="Shinohara A."/>
            <person name="Yoshida Y."/>
            <person name="Fujiwara M."/>
            <person name="Mori M."/>
            <person name="Tomita M."/>
            <person name="Arakawa K."/>
        </authorList>
    </citation>
    <scope>NUCLEOTIDE SEQUENCE [LARGE SCALE GENOMIC DNA]</scope>
</reference>
<feature type="region of interest" description="Disordered" evidence="1">
    <location>
        <begin position="45"/>
        <end position="100"/>
    </location>
</feature>
<keyword evidence="3" id="KW-1185">Reference proteome</keyword>
<evidence type="ECO:0000256" key="1">
    <source>
        <dbReference type="SAM" id="MobiDB-lite"/>
    </source>
</evidence>
<proteinExistence type="predicted"/>
<protein>
    <submittedName>
        <fullName evidence="2">Uncharacterized protein</fullName>
    </submittedName>
</protein>
<gene>
    <name evidence="2" type="ORF">AVEN_203565_1</name>
</gene>
<comment type="caution">
    <text evidence="2">The sequence shown here is derived from an EMBL/GenBank/DDBJ whole genome shotgun (WGS) entry which is preliminary data.</text>
</comment>
<dbReference type="Proteomes" id="UP000499080">
    <property type="component" value="Unassembled WGS sequence"/>
</dbReference>
<sequence length="100" mass="11874">MQVKRNADIQLENQKDYNRKVSLKIKSCINVPEKAHKVVRRCAVPRRRQFPTRPSDQTLQRASGKRTKKGSRRCKNDPEYITRRSFERAVPTDRWKDHPS</sequence>
<evidence type="ECO:0000313" key="3">
    <source>
        <dbReference type="Proteomes" id="UP000499080"/>
    </source>
</evidence>
<evidence type="ECO:0000313" key="2">
    <source>
        <dbReference type="EMBL" id="GBM42328.1"/>
    </source>
</evidence>
<feature type="compositionally biased region" description="Basic residues" evidence="1">
    <location>
        <begin position="63"/>
        <end position="73"/>
    </location>
</feature>
<accession>A0A4Y2FPA2</accession>
<name>A0A4Y2FPA2_ARAVE</name>
<feature type="compositionally biased region" description="Polar residues" evidence="1">
    <location>
        <begin position="52"/>
        <end position="61"/>
    </location>
</feature>
<dbReference type="EMBL" id="BGPR01000992">
    <property type="protein sequence ID" value="GBM42328.1"/>
    <property type="molecule type" value="Genomic_DNA"/>
</dbReference>
<organism evidence="2 3">
    <name type="scientific">Araneus ventricosus</name>
    <name type="common">Orbweaver spider</name>
    <name type="synonym">Epeira ventricosa</name>
    <dbReference type="NCBI Taxonomy" id="182803"/>
    <lineage>
        <taxon>Eukaryota</taxon>
        <taxon>Metazoa</taxon>
        <taxon>Ecdysozoa</taxon>
        <taxon>Arthropoda</taxon>
        <taxon>Chelicerata</taxon>
        <taxon>Arachnida</taxon>
        <taxon>Araneae</taxon>
        <taxon>Araneomorphae</taxon>
        <taxon>Entelegynae</taxon>
        <taxon>Araneoidea</taxon>
        <taxon>Araneidae</taxon>
        <taxon>Araneus</taxon>
    </lineage>
</organism>
<feature type="compositionally biased region" description="Basic and acidic residues" evidence="1">
    <location>
        <begin position="74"/>
        <end position="100"/>
    </location>
</feature>
<dbReference type="AlphaFoldDB" id="A0A4Y2FPA2"/>